<dbReference type="GO" id="GO:0003886">
    <property type="term" value="F:DNA (cytosine-5-)-methyltransferase activity"/>
    <property type="evidence" value="ECO:0007669"/>
    <property type="project" value="UniProtKB-EC"/>
</dbReference>
<feature type="compositionally biased region" description="Basic residues" evidence="9">
    <location>
        <begin position="1"/>
        <end position="10"/>
    </location>
</feature>
<dbReference type="Gene3D" id="3.90.120.10">
    <property type="entry name" value="DNA Methylase, subunit A, domain 2"/>
    <property type="match status" value="1"/>
</dbReference>
<dbReference type="GO" id="GO:0044027">
    <property type="term" value="P:negative regulation of gene expression via chromosomal CpG island methylation"/>
    <property type="evidence" value="ECO:0007669"/>
    <property type="project" value="TreeGrafter"/>
</dbReference>
<dbReference type="InterPro" id="IPR001525">
    <property type="entry name" value="C5_MeTfrase"/>
</dbReference>
<dbReference type="PROSITE" id="PS51679">
    <property type="entry name" value="SAM_MT_C5"/>
    <property type="match status" value="1"/>
</dbReference>
<proteinExistence type="inferred from homology"/>
<keyword evidence="4 7" id="KW-0949">S-adenosyl-L-methionine</keyword>
<dbReference type="EMBL" id="FWEU01000007">
    <property type="protein sequence ID" value="SLM26291.1"/>
    <property type="molecule type" value="Genomic_DNA"/>
</dbReference>
<evidence type="ECO:0000256" key="5">
    <source>
        <dbReference type="ARBA" id="ARBA00022747"/>
    </source>
</evidence>
<dbReference type="PANTHER" id="PTHR10629:SF52">
    <property type="entry name" value="DNA (CYTOSINE-5)-METHYLTRANSFERASE 1"/>
    <property type="match status" value="1"/>
</dbReference>
<evidence type="ECO:0000256" key="1">
    <source>
        <dbReference type="ARBA" id="ARBA00011975"/>
    </source>
</evidence>
<evidence type="ECO:0000313" key="11">
    <source>
        <dbReference type="Proteomes" id="UP000191133"/>
    </source>
</evidence>
<evidence type="ECO:0000256" key="9">
    <source>
        <dbReference type="SAM" id="MobiDB-lite"/>
    </source>
</evidence>
<organism evidence="10 11">
    <name type="scientific">Stenotrophomonas indicatrix</name>
    <dbReference type="NCBI Taxonomy" id="2045451"/>
    <lineage>
        <taxon>Bacteria</taxon>
        <taxon>Pseudomonadati</taxon>
        <taxon>Pseudomonadota</taxon>
        <taxon>Gammaproteobacteria</taxon>
        <taxon>Lysobacterales</taxon>
        <taxon>Lysobacteraceae</taxon>
        <taxon>Stenotrophomonas</taxon>
    </lineage>
</organism>
<name>A0A1W1H463_9GAMM</name>
<dbReference type="Proteomes" id="UP000191133">
    <property type="component" value="Unassembled WGS sequence"/>
</dbReference>
<dbReference type="GO" id="GO:0032259">
    <property type="term" value="P:methylation"/>
    <property type="evidence" value="ECO:0007669"/>
    <property type="project" value="UniProtKB-KW"/>
</dbReference>
<dbReference type="GO" id="GO:0003677">
    <property type="term" value="F:DNA binding"/>
    <property type="evidence" value="ECO:0007669"/>
    <property type="project" value="TreeGrafter"/>
</dbReference>
<dbReference type="InterPro" id="IPR029063">
    <property type="entry name" value="SAM-dependent_MTases_sf"/>
</dbReference>
<evidence type="ECO:0000313" key="10">
    <source>
        <dbReference type="EMBL" id="SLM26291.1"/>
    </source>
</evidence>
<feature type="region of interest" description="Disordered" evidence="9">
    <location>
        <begin position="1"/>
        <end position="36"/>
    </location>
</feature>
<sequence length="389" mass="42925">MPAHQRKKTKLNSNSMRGNDYDFLRSKAPPKPTKGGDEVSIVDLFCGAGGLSLGIVEACTSLGRSVSIPFAIDFEQKAQAVFASNMSFANVVNGDVREYFSSCQDLAPVTDEEARLAALIGPVDFLVGGPPCQGHSDLNNFSRRNDPKNNLYFIMARAAQALKPKYILIENVLGARHDRGGIVGKTIAALETLGYKVEVSPIDLVELGVPQRRKRLVIFASLSSTAKKIFDIISQHKTAERDVRWAIGDIEEATNASLCATPSTPSKDNKKRIDYLFDNELNDLPNEFRPLCHQGGNHSYKSVYGRLNWDLPSQTITSGFYSMCMGRYVHPSQRRTLTAREAARIQFFPDYFSFESAGSRTAIAKLIGNAVPPKLSFAFAYSLLEIENK</sequence>
<evidence type="ECO:0000256" key="2">
    <source>
        <dbReference type="ARBA" id="ARBA00022603"/>
    </source>
</evidence>
<dbReference type="EC" id="2.1.1.37" evidence="1"/>
<gene>
    <name evidence="10" type="ORF">SAMN04488690_4055</name>
</gene>
<evidence type="ECO:0000256" key="4">
    <source>
        <dbReference type="ARBA" id="ARBA00022691"/>
    </source>
</evidence>
<reference evidence="11" key="1">
    <citation type="submission" date="2016-10" db="EMBL/GenBank/DDBJ databases">
        <authorList>
            <person name="Varghese N."/>
        </authorList>
    </citation>
    <scope>NUCLEOTIDE SEQUENCE [LARGE SCALE GENOMIC DNA]</scope>
    <source>
        <strain evidence="11">92MFCol6.1</strain>
    </source>
</reference>
<comment type="catalytic activity">
    <reaction evidence="6">
        <text>a 2'-deoxycytidine in DNA + S-adenosyl-L-methionine = a 5-methyl-2'-deoxycytidine in DNA + S-adenosyl-L-homocysteine + H(+)</text>
        <dbReference type="Rhea" id="RHEA:13681"/>
        <dbReference type="Rhea" id="RHEA-COMP:11369"/>
        <dbReference type="Rhea" id="RHEA-COMP:11370"/>
        <dbReference type="ChEBI" id="CHEBI:15378"/>
        <dbReference type="ChEBI" id="CHEBI:57856"/>
        <dbReference type="ChEBI" id="CHEBI:59789"/>
        <dbReference type="ChEBI" id="CHEBI:85452"/>
        <dbReference type="ChEBI" id="CHEBI:85454"/>
        <dbReference type="EC" id="2.1.1.37"/>
    </reaction>
</comment>
<dbReference type="GO" id="GO:0009307">
    <property type="term" value="P:DNA restriction-modification system"/>
    <property type="evidence" value="ECO:0007669"/>
    <property type="project" value="UniProtKB-KW"/>
</dbReference>
<dbReference type="PRINTS" id="PR00105">
    <property type="entry name" value="C5METTRFRASE"/>
</dbReference>
<protein>
    <recommendedName>
        <fullName evidence="1">DNA (cytosine-5-)-methyltransferase</fullName>
        <ecNumber evidence="1">2.1.1.37</ecNumber>
    </recommendedName>
</protein>
<feature type="active site" evidence="7">
    <location>
        <position position="132"/>
    </location>
</feature>
<evidence type="ECO:0000256" key="7">
    <source>
        <dbReference type="PROSITE-ProRule" id="PRU01016"/>
    </source>
</evidence>
<keyword evidence="3 7" id="KW-0808">Transferase</keyword>
<dbReference type="SUPFAM" id="SSF53335">
    <property type="entry name" value="S-adenosyl-L-methionine-dependent methyltransferases"/>
    <property type="match status" value="1"/>
</dbReference>
<dbReference type="AlphaFoldDB" id="A0A1W1H463"/>
<accession>A0A1W1H463</accession>
<evidence type="ECO:0000256" key="3">
    <source>
        <dbReference type="ARBA" id="ARBA00022679"/>
    </source>
</evidence>
<evidence type="ECO:0000256" key="6">
    <source>
        <dbReference type="ARBA" id="ARBA00047422"/>
    </source>
</evidence>
<dbReference type="RefSeq" id="WP_080150705.1">
    <property type="nucleotide sequence ID" value="NZ_FWEU01000007.1"/>
</dbReference>
<evidence type="ECO:0000256" key="8">
    <source>
        <dbReference type="RuleBase" id="RU000416"/>
    </source>
</evidence>
<dbReference type="InterPro" id="IPR050390">
    <property type="entry name" value="C5-Methyltransferase"/>
</dbReference>
<dbReference type="Gene3D" id="3.40.50.150">
    <property type="entry name" value="Vaccinia Virus protein VP39"/>
    <property type="match status" value="1"/>
</dbReference>
<dbReference type="PANTHER" id="PTHR10629">
    <property type="entry name" value="CYTOSINE-SPECIFIC METHYLTRANSFERASE"/>
    <property type="match status" value="1"/>
</dbReference>
<dbReference type="Pfam" id="PF00145">
    <property type="entry name" value="DNA_methylase"/>
    <property type="match status" value="1"/>
</dbReference>
<dbReference type="NCBIfam" id="TIGR00675">
    <property type="entry name" value="dcm"/>
    <property type="match status" value="1"/>
</dbReference>
<comment type="similarity">
    <text evidence="7 8">Belongs to the class I-like SAM-binding methyltransferase superfamily. C5-methyltransferase family.</text>
</comment>
<keyword evidence="5" id="KW-0680">Restriction system</keyword>
<keyword evidence="2 7" id="KW-0489">Methyltransferase</keyword>